<dbReference type="Proteomes" id="UP000001937">
    <property type="component" value="Chromosome"/>
</dbReference>
<dbReference type="HOGENOM" id="CLU_1683993_0_0_11"/>
<sequence length="156" mass="17360">MASGAVTATGWEFHTGQLPEFVPWHRDGLIIGMLPEPLRADSEAQEMLLSDQLAVDEEIMVGASIGIAQLAPVGLVLMHRRFTSLMESRVAWAVGIRLRRQRIMAGELPRIVMAGSRPNPDVTPDGVTFSLHRVRLRDHEVVLPIDVWEIHFPALI</sequence>
<accession>Q2JB69</accession>
<dbReference type="OrthoDB" id="3215508at2"/>
<dbReference type="EMBL" id="CP000249">
    <property type="protein sequence ID" value="ABD11473.1"/>
    <property type="molecule type" value="Genomic_DNA"/>
</dbReference>
<evidence type="ECO:0000313" key="1">
    <source>
        <dbReference type="EMBL" id="ABD11473.1"/>
    </source>
</evidence>
<name>Q2JB69_FRACC</name>
<protein>
    <submittedName>
        <fullName evidence="1">Uncharacterized protein</fullName>
    </submittedName>
</protein>
<dbReference type="KEGG" id="fra:Francci3_2101"/>
<proteinExistence type="predicted"/>
<dbReference type="AlphaFoldDB" id="Q2JB69"/>
<keyword evidence="2" id="KW-1185">Reference proteome</keyword>
<gene>
    <name evidence="1" type="ordered locus">Francci3_2101</name>
</gene>
<reference evidence="1 2" key="1">
    <citation type="journal article" date="2007" name="Genome Res.">
        <title>Genome characteristics of facultatively symbiotic Frankia sp. strains reflect host range and host plant biogeography.</title>
        <authorList>
            <person name="Normand P."/>
            <person name="Lapierre P."/>
            <person name="Tisa L.S."/>
            <person name="Gogarten J.P."/>
            <person name="Alloisio N."/>
            <person name="Bagnarol E."/>
            <person name="Bassi C.A."/>
            <person name="Berry A.M."/>
            <person name="Bickhart D.M."/>
            <person name="Choisne N."/>
            <person name="Couloux A."/>
            <person name="Cournoyer B."/>
            <person name="Cruveiller S."/>
            <person name="Daubin V."/>
            <person name="Demange N."/>
            <person name="Francino M.P."/>
            <person name="Goltsman E."/>
            <person name="Huang Y."/>
            <person name="Kopp O.R."/>
            <person name="Labarre L."/>
            <person name="Lapidus A."/>
            <person name="Lavire C."/>
            <person name="Marechal J."/>
            <person name="Martinez M."/>
            <person name="Mastronunzio J.E."/>
            <person name="Mullin B.C."/>
            <person name="Niemann J."/>
            <person name="Pujic P."/>
            <person name="Rawnsley T."/>
            <person name="Rouy Z."/>
            <person name="Schenowitz C."/>
            <person name="Sellstedt A."/>
            <person name="Tavares F."/>
            <person name="Tomkins J.P."/>
            <person name="Vallenet D."/>
            <person name="Valverde C."/>
            <person name="Wall L.G."/>
            <person name="Wang Y."/>
            <person name="Medigue C."/>
            <person name="Benson D.R."/>
        </authorList>
    </citation>
    <scope>NUCLEOTIDE SEQUENCE [LARGE SCALE GENOMIC DNA]</scope>
    <source>
        <strain evidence="2">DSM 45818 / CECT 9043 / CcI3</strain>
    </source>
</reference>
<organism evidence="1 2">
    <name type="scientific">Frankia casuarinae (strain DSM 45818 / CECT 9043 / HFP020203 / CcI3)</name>
    <dbReference type="NCBI Taxonomy" id="106370"/>
    <lineage>
        <taxon>Bacteria</taxon>
        <taxon>Bacillati</taxon>
        <taxon>Actinomycetota</taxon>
        <taxon>Actinomycetes</taxon>
        <taxon>Frankiales</taxon>
        <taxon>Frankiaceae</taxon>
        <taxon>Frankia</taxon>
    </lineage>
</organism>
<evidence type="ECO:0000313" key="2">
    <source>
        <dbReference type="Proteomes" id="UP000001937"/>
    </source>
</evidence>